<organism evidence="2 3">
    <name type="scientific">Armillaria ostoyae</name>
    <name type="common">Armillaria root rot fungus</name>
    <dbReference type="NCBI Taxonomy" id="47428"/>
    <lineage>
        <taxon>Eukaryota</taxon>
        <taxon>Fungi</taxon>
        <taxon>Dikarya</taxon>
        <taxon>Basidiomycota</taxon>
        <taxon>Agaricomycotina</taxon>
        <taxon>Agaricomycetes</taxon>
        <taxon>Agaricomycetidae</taxon>
        <taxon>Agaricales</taxon>
        <taxon>Marasmiineae</taxon>
        <taxon>Physalacriaceae</taxon>
        <taxon>Armillaria</taxon>
    </lineage>
</organism>
<dbReference type="GO" id="GO:0004672">
    <property type="term" value="F:protein kinase activity"/>
    <property type="evidence" value="ECO:0007669"/>
    <property type="project" value="InterPro"/>
</dbReference>
<dbReference type="OrthoDB" id="3224178at2759"/>
<dbReference type="InterPro" id="IPR000719">
    <property type="entry name" value="Prot_kinase_dom"/>
</dbReference>
<evidence type="ECO:0000259" key="1">
    <source>
        <dbReference type="PROSITE" id="PS50011"/>
    </source>
</evidence>
<keyword evidence="3" id="KW-1185">Reference proteome</keyword>
<dbReference type="STRING" id="47428.A0A284RIE7"/>
<evidence type="ECO:0000313" key="2">
    <source>
        <dbReference type="EMBL" id="SJL08522.1"/>
    </source>
</evidence>
<name>A0A284RIE7_ARMOS</name>
<dbReference type="InterPro" id="IPR011009">
    <property type="entry name" value="Kinase-like_dom_sf"/>
</dbReference>
<dbReference type="InterPro" id="IPR008266">
    <property type="entry name" value="Tyr_kinase_AS"/>
</dbReference>
<protein>
    <recommendedName>
        <fullName evidence="1">Protein kinase domain-containing protein</fullName>
    </recommendedName>
</protein>
<accession>A0A284RIE7</accession>
<sequence length="413" mass="47108">MALLTLPITLVAPKIILLKQYRNIHCPAHNTFNCDVLIRLVSIDGDVTGSEHWCILDRLSIGDVSYRGNNHTVPVLQTLEFEGLRFAVFPLMWPHSFALWFWDIGEFVQFIFQILEGIVFFHEKKIVHLDISEDNVLLNFAGGTYGGCSEDVHALYPFRSHFPVRYYLTDFEMGEAFDEDKDMLVTGLPNVRKGGKPEEYGRYPAPEMAMEEAYDPFRVDVWQAGKMMESMLNDNVGKNWRSEISQLAPVGPYLPLHHIYSVLKQSLEPSPVDITDFRPPPEGYYLLRPDILRNRIDDGEMFPEVCIGYLHDNPARSETRRTQLPQIHPDGSVTQTIVDTLFLWLSFRSPQSSTVNVIRGVAASDWIYLGSTPKQSLPDGSQIDVVKTEPPPKSKREVTSREHLVTMYATLHP</sequence>
<dbReference type="Gene3D" id="1.10.510.10">
    <property type="entry name" value="Transferase(Phosphotransferase) domain 1"/>
    <property type="match status" value="1"/>
</dbReference>
<feature type="domain" description="Protein kinase" evidence="1">
    <location>
        <begin position="1"/>
        <end position="331"/>
    </location>
</feature>
<evidence type="ECO:0000313" key="3">
    <source>
        <dbReference type="Proteomes" id="UP000219338"/>
    </source>
</evidence>
<proteinExistence type="predicted"/>
<dbReference type="PROSITE" id="PS50011">
    <property type="entry name" value="PROTEIN_KINASE_DOM"/>
    <property type="match status" value="1"/>
</dbReference>
<dbReference type="GO" id="GO:0005524">
    <property type="term" value="F:ATP binding"/>
    <property type="evidence" value="ECO:0007669"/>
    <property type="project" value="InterPro"/>
</dbReference>
<dbReference type="Proteomes" id="UP000219338">
    <property type="component" value="Unassembled WGS sequence"/>
</dbReference>
<dbReference type="AlphaFoldDB" id="A0A284RIE7"/>
<dbReference type="EMBL" id="FUEG01000009">
    <property type="protein sequence ID" value="SJL08522.1"/>
    <property type="molecule type" value="Genomic_DNA"/>
</dbReference>
<dbReference type="SUPFAM" id="SSF56112">
    <property type="entry name" value="Protein kinase-like (PK-like)"/>
    <property type="match status" value="1"/>
</dbReference>
<dbReference type="PROSITE" id="PS00109">
    <property type="entry name" value="PROTEIN_KINASE_TYR"/>
    <property type="match status" value="1"/>
</dbReference>
<gene>
    <name evidence="2" type="ORF">ARMOST_11886</name>
</gene>
<reference evidence="3" key="1">
    <citation type="journal article" date="2017" name="Nat. Ecol. Evol.">
        <title>Genome expansion and lineage-specific genetic innovations in the forest pathogenic fungi Armillaria.</title>
        <authorList>
            <person name="Sipos G."/>
            <person name="Prasanna A.N."/>
            <person name="Walter M.C."/>
            <person name="O'Connor E."/>
            <person name="Balint B."/>
            <person name="Krizsan K."/>
            <person name="Kiss B."/>
            <person name="Hess J."/>
            <person name="Varga T."/>
            <person name="Slot J."/>
            <person name="Riley R."/>
            <person name="Boka B."/>
            <person name="Rigling D."/>
            <person name="Barry K."/>
            <person name="Lee J."/>
            <person name="Mihaltcheva S."/>
            <person name="LaButti K."/>
            <person name="Lipzen A."/>
            <person name="Waldron R."/>
            <person name="Moloney N.M."/>
            <person name="Sperisen C."/>
            <person name="Kredics L."/>
            <person name="Vagvoelgyi C."/>
            <person name="Patrignani A."/>
            <person name="Fitzpatrick D."/>
            <person name="Nagy I."/>
            <person name="Doyle S."/>
            <person name="Anderson J.B."/>
            <person name="Grigoriev I.V."/>
            <person name="Gueldener U."/>
            <person name="Muensterkoetter M."/>
            <person name="Nagy L.G."/>
        </authorList>
    </citation>
    <scope>NUCLEOTIDE SEQUENCE [LARGE SCALE GENOMIC DNA]</scope>
    <source>
        <strain evidence="3">C18/9</strain>
    </source>
</reference>